<protein>
    <submittedName>
        <fullName evidence="7">MFS transporter</fullName>
    </submittedName>
</protein>
<feature type="transmembrane region" description="Helical" evidence="5">
    <location>
        <begin position="262"/>
        <end position="283"/>
    </location>
</feature>
<feature type="transmembrane region" description="Helical" evidence="5">
    <location>
        <begin position="104"/>
        <end position="125"/>
    </location>
</feature>
<comment type="caution">
    <text evidence="7">The sequence shown here is derived from an EMBL/GenBank/DDBJ whole genome shotgun (WGS) entry which is preliminary data.</text>
</comment>
<dbReference type="SUPFAM" id="SSF103473">
    <property type="entry name" value="MFS general substrate transporter"/>
    <property type="match status" value="1"/>
</dbReference>
<gene>
    <name evidence="7" type="ORF">ACFPIJ_24520</name>
</gene>
<dbReference type="CDD" id="cd17321">
    <property type="entry name" value="MFS_MMR_MDR_like"/>
    <property type="match status" value="1"/>
</dbReference>
<feature type="transmembrane region" description="Helical" evidence="5">
    <location>
        <begin position="79"/>
        <end position="98"/>
    </location>
</feature>
<feature type="transmembrane region" description="Helical" evidence="5">
    <location>
        <begin position="168"/>
        <end position="186"/>
    </location>
</feature>
<feature type="transmembrane region" description="Helical" evidence="5">
    <location>
        <begin position="12"/>
        <end position="35"/>
    </location>
</feature>
<feature type="domain" description="Major facilitator superfamily (MFS) profile" evidence="6">
    <location>
        <begin position="13"/>
        <end position="458"/>
    </location>
</feature>
<evidence type="ECO:0000256" key="2">
    <source>
        <dbReference type="ARBA" id="ARBA00022692"/>
    </source>
</evidence>
<feature type="transmembrane region" description="Helical" evidence="5">
    <location>
        <begin position="231"/>
        <end position="250"/>
    </location>
</feature>
<feature type="transmembrane region" description="Helical" evidence="5">
    <location>
        <begin position="47"/>
        <end position="67"/>
    </location>
</feature>
<dbReference type="PRINTS" id="PR01036">
    <property type="entry name" value="TCRTETB"/>
</dbReference>
<dbReference type="PROSITE" id="PS50850">
    <property type="entry name" value="MFS"/>
    <property type="match status" value="1"/>
</dbReference>
<evidence type="ECO:0000256" key="5">
    <source>
        <dbReference type="SAM" id="Phobius"/>
    </source>
</evidence>
<dbReference type="RefSeq" id="WP_380117541.1">
    <property type="nucleotide sequence ID" value="NZ_JBHSIU010000028.1"/>
</dbReference>
<dbReference type="InterPro" id="IPR020846">
    <property type="entry name" value="MFS_dom"/>
</dbReference>
<reference evidence="8" key="1">
    <citation type="journal article" date="2019" name="Int. J. Syst. Evol. Microbiol.">
        <title>The Global Catalogue of Microorganisms (GCM) 10K type strain sequencing project: providing services to taxonomists for standard genome sequencing and annotation.</title>
        <authorList>
            <consortium name="The Broad Institute Genomics Platform"/>
            <consortium name="The Broad Institute Genome Sequencing Center for Infectious Disease"/>
            <person name="Wu L."/>
            <person name="Ma J."/>
        </authorList>
    </citation>
    <scope>NUCLEOTIDE SEQUENCE [LARGE SCALE GENOMIC DNA]</scope>
    <source>
        <strain evidence="8">CGMCC 4.7152</strain>
    </source>
</reference>
<feature type="transmembrane region" description="Helical" evidence="5">
    <location>
        <begin position="399"/>
        <end position="423"/>
    </location>
</feature>
<dbReference type="PANTHER" id="PTHR42718">
    <property type="entry name" value="MAJOR FACILITATOR SUPERFAMILY MULTIDRUG TRANSPORTER MFSC"/>
    <property type="match status" value="1"/>
</dbReference>
<dbReference type="PANTHER" id="PTHR42718:SF39">
    <property type="entry name" value="ACTINORHODIN TRANSPORTER-RELATED"/>
    <property type="match status" value="1"/>
</dbReference>
<dbReference type="Proteomes" id="UP001595912">
    <property type="component" value="Unassembled WGS sequence"/>
</dbReference>
<feature type="transmembrane region" description="Helical" evidence="5">
    <location>
        <begin position="429"/>
        <end position="453"/>
    </location>
</feature>
<dbReference type="EMBL" id="JBHSIU010000028">
    <property type="protein sequence ID" value="MFC5000990.1"/>
    <property type="molecule type" value="Genomic_DNA"/>
</dbReference>
<dbReference type="Pfam" id="PF07690">
    <property type="entry name" value="MFS_1"/>
    <property type="match status" value="1"/>
</dbReference>
<proteinExistence type="predicted"/>
<feature type="transmembrane region" description="Helical" evidence="5">
    <location>
        <begin position="334"/>
        <end position="353"/>
    </location>
</feature>
<name>A0ABV9VX57_9ACTN</name>
<keyword evidence="3 5" id="KW-1133">Transmembrane helix</keyword>
<evidence type="ECO:0000256" key="1">
    <source>
        <dbReference type="ARBA" id="ARBA00004651"/>
    </source>
</evidence>
<feature type="transmembrane region" description="Helical" evidence="5">
    <location>
        <begin position="207"/>
        <end position="225"/>
    </location>
</feature>
<dbReference type="InterPro" id="IPR036259">
    <property type="entry name" value="MFS_trans_sf"/>
</dbReference>
<dbReference type="InterPro" id="IPR011701">
    <property type="entry name" value="MFS"/>
</dbReference>
<evidence type="ECO:0000313" key="7">
    <source>
        <dbReference type="EMBL" id="MFC5000990.1"/>
    </source>
</evidence>
<evidence type="ECO:0000259" key="6">
    <source>
        <dbReference type="PROSITE" id="PS50850"/>
    </source>
</evidence>
<evidence type="ECO:0000256" key="3">
    <source>
        <dbReference type="ARBA" id="ARBA00022989"/>
    </source>
</evidence>
<feature type="transmembrane region" description="Helical" evidence="5">
    <location>
        <begin position="137"/>
        <end position="156"/>
    </location>
</feature>
<feature type="transmembrane region" description="Helical" evidence="5">
    <location>
        <begin position="365"/>
        <end position="387"/>
    </location>
</feature>
<keyword evidence="8" id="KW-1185">Reference proteome</keyword>
<sequence length="458" mass="46738">MTTTLEVRTGGALLATVLGGQFMAVLDVSIVNVAVPSIRADLAASGAGLQLVVAGYAIAYAVLLVTGARLGDRHGHGRAFQAGLAGFTVASLLCGLAPSTGTLIACRLLQGAAAALMVPQVFSIIQRTFTGPARTRALGFYGAVLAGAAVAGQAFGGFLTGADLLGTGWRPVFLVNVPVGLALLLLGRRHLPRDRSPDPRRLDPLGVLTLASAVFTLVLPLVLGHESGWPWWTWTSLAASAALFAGFTMVQRRSAAPLISALVLRSPGLVPASAAILAVMASYAGFLFTLGLHTQGDLGYSPFKAGLVLVPAAAGFAVSSLTWRRLPPPWHRRIIPVALLVVTVSYALMAWTIRAGHPLGPAYLTASTIYGLALGASFSPLIGVALAHVPPSVAADASGVVATVTQLAAVLGVATFGTIYLSLVPSPSAAAITDATLCAAGLLATATATALLLTRRPT</sequence>
<accession>A0ABV9VX57</accession>
<organism evidence="7 8">
    <name type="scientific">Dactylosporangium cerinum</name>
    <dbReference type="NCBI Taxonomy" id="1434730"/>
    <lineage>
        <taxon>Bacteria</taxon>
        <taxon>Bacillati</taxon>
        <taxon>Actinomycetota</taxon>
        <taxon>Actinomycetes</taxon>
        <taxon>Micromonosporales</taxon>
        <taxon>Micromonosporaceae</taxon>
        <taxon>Dactylosporangium</taxon>
    </lineage>
</organism>
<keyword evidence="4 5" id="KW-0472">Membrane</keyword>
<evidence type="ECO:0000313" key="8">
    <source>
        <dbReference type="Proteomes" id="UP001595912"/>
    </source>
</evidence>
<feature type="transmembrane region" description="Helical" evidence="5">
    <location>
        <begin position="303"/>
        <end position="322"/>
    </location>
</feature>
<comment type="subcellular location">
    <subcellularLocation>
        <location evidence="1">Cell membrane</location>
        <topology evidence="1">Multi-pass membrane protein</topology>
    </subcellularLocation>
</comment>
<dbReference type="Gene3D" id="1.20.1250.20">
    <property type="entry name" value="MFS general substrate transporter like domains"/>
    <property type="match status" value="1"/>
</dbReference>
<evidence type="ECO:0000256" key="4">
    <source>
        <dbReference type="ARBA" id="ARBA00023136"/>
    </source>
</evidence>
<keyword evidence="2 5" id="KW-0812">Transmembrane</keyword>
<dbReference type="Gene3D" id="1.20.1720.10">
    <property type="entry name" value="Multidrug resistance protein D"/>
    <property type="match status" value="1"/>
</dbReference>